<evidence type="ECO:0000256" key="1">
    <source>
        <dbReference type="ARBA" id="ARBA00023002"/>
    </source>
</evidence>
<dbReference type="PANTHER" id="PTHR13847:SF289">
    <property type="entry name" value="GLYCINE OXIDASE"/>
    <property type="match status" value="1"/>
</dbReference>
<evidence type="ECO:0000313" key="4">
    <source>
        <dbReference type="Proteomes" id="UP000635245"/>
    </source>
</evidence>
<dbReference type="Proteomes" id="UP000635245">
    <property type="component" value="Unassembled WGS sequence"/>
</dbReference>
<dbReference type="InterPro" id="IPR006076">
    <property type="entry name" value="FAD-dep_OxRdtase"/>
</dbReference>
<dbReference type="GO" id="GO:0016491">
    <property type="term" value="F:oxidoreductase activity"/>
    <property type="evidence" value="ECO:0007669"/>
    <property type="project" value="UniProtKB-KW"/>
</dbReference>
<dbReference type="AlphaFoldDB" id="A0A934V314"/>
<dbReference type="InterPro" id="IPR036188">
    <property type="entry name" value="FAD/NAD-bd_sf"/>
</dbReference>
<evidence type="ECO:0000259" key="2">
    <source>
        <dbReference type="Pfam" id="PF01266"/>
    </source>
</evidence>
<dbReference type="GO" id="GO:0005737">
    <property type="term" value="C:cytoplasm"/>
    <property type="evidence" value="ECO:0007669"/>
    <property type="project" value="TreeGrafter"/>
</dbReference>
<keyword evidence="1" id="KW-0560">Oxidoreductase</keyword>
<dbReference type="EMBL" id="JAENJH010000001">
    <property type="protein sequence ID" value="MBK1783777.1"/>
    <property type="molecule type" value="Genomic_DNA"/>
</dbReference>
<proteinExistence type="predicted"/>
<dbReference type="SUPFAM" id="SSF51905">
    <property type="entry name" value="FAD/NAD(P)-binding domain"/>
    <property type="match status" value="1"/>
</dbReference>
<dbReference type="Pfam" id="PF01266">
    <property type="entry name" value="DAO"/>
    <property type="match status" value="1"/>
</dbReference>
<keyword evidence="4" id="KW-1185">Reference proteome</keyword>
<evidence type="ECO:0000313" key="3">
    <source>
        <dbReference type="EMBL" id="MBK1783777.1"/>
    </source>
</evidence>
<dbReference type="RefSeq" id="WP_200315337.1">
    <property type="nucleotide sequence ID" value="NZ_JAENJH010000001.1"/>
</dbReference>
<accession>A0A934V314</accession>
<feature type="domain" description="FAD dependent oxidoreductase" evidence="2">
    <location>
        <begin position="4"/>
        <end position="344"/>
    </location>
</feature>
<comment type="caution">
    <text evidence="3">The sequence shown here is derived from an EMBL/GenBank/DDBJ whole genome shotgun (WGS) entry which is preliminary data.</text>
</comment>
<reference evidence="3" key="1">
    <citation type="submission" date="2020-12" db="EMBL/GenBank/DDBJ databases">
        <title>Prauserella sp. ASG 168, a novel actinomycete isolated from cave rock.</title>
        <authorList>
            <person name="Suriyachadkun C."/>
        </authorList>
    </citation>
    <scope>NUCLEOTIDE SEQUENCE</scope>
    <source>
        <strain evidence="3">ASG 168</strain>
    </source>
</reference>
<dbReference type="PANTHER" id="PTHR13847">
    <property type="entry name" value="SARCOSINE DEHYDROGENASE-RELATED"/>
    <property type="match status" value="1"/>
</dbReference>
<name>A0A934V314_9PSEU</name>
<dbReference type="Gene3D" id="3.30.9.10">
    <property type="entry name" value="D-Amino Acid Oxidase, subunit A, domain 2"/>
    <property type="match status" value="1"/>
</dbReference>
<organism evidence="3 4">
    <name type="scientific">Prauserella cavernicola</name>
    <dbReference type="NCBI Taxonomy" id="2800127"/>
    <lineage>
        <taxon>Bacteria</taxon>
        <taxon>Bacillati</taxon>
        <taxon>Actinomycetota</taxon>
        <taxon>Actinomycetes</taxon>
        <taxon>Pseudonocardiales</taxon>
        <taxon>Pseudonocardiaceae</taxon>
        <taxon>Prauserella</taxon>
    </lineage>
</organism>
<dbReference type="Gene3D" id="3.50.50.60">
    <property type="entry name" value="FAD/NAD(P)-binding domain"/>
    <property type="match status" value="1"/>
</dbReference>
<gene>
    <name evidence="3" type="ORF">JHE00_05500</name>
</gene>
<sequence>MHSAVVIGAGVVGSTIAATLAARGHAVTVLDAGEPGSAVSEASFAWVNAHHGKRPVSYRELNRRGLRVHHRWHREGRAPWFFPTGALTVAGDRGGGEKLRAELESAAETGEQLTELSGAQLRRRFPDLGPDVDHASFNPDEGWVDTRRLIAHQLAAASGAEVRTSCPVTRVLPRPGGDGVEVHTADGGVHEFDSVVVAAGNGSAPLLHSLAPTPLLTTGSADAKIGMTLETEPLDVAPPTVFKSPDVSIRPAPGGRAVIADHATAANFRHDDPDLWTLPRTLLARAATIMPALASARIARVRVSERVMPVDGLPVVGRVAPGVLTVLTHSGVTLAPLLSELVADGLDADTPPGLVDYRPDRF</sequence>
<protein>
    <submittedName>
        <fullName evidence="3">FAD-binding oxidoreductase</fullName>
    </submittedName>
</protein>